<dbReference type="PANTHER" id="PTHR43280">
    <property type="entry name" value="ARAC-FAMILY TRANSCRIPTIONAL REGULATOR"/>
    <property type="match status" value="1"/>
</dbReference>
<keyword evidence="1" id="KW-0805">Transcription regulation</keyword>
<sequence length="305" mass="35301">MSNTIIINSIGQAHQAVGLVKPKHPLVSVVYVRDIKTVSDFRDVRVINNLYQIGLKSSNQCGELRYGKNSYDYEEGTLVFTAPGQVTEFKGEVEVGNQDMEGWTLLFHPDLIRKSSLSDKINQYTFFSYDVTEALHLSDEERRTIEELLDKIIKEYSQNLDRHSQHLIVSNIELLLDYCRRFYDRQFYTRTNLNSDIVSKFERLLKEYYRNDRAINSGLPNVTFCANELSLSASYLSDLLKKETGKTTHEHIHLFVVNKAKNILLNSSHPVSEIAYSLGFEYPQHFSNLFKSKTGFSPRDYRNMN</sequence>
<dbReference type="Proteomes" id="UP000095552">
    <property type="component" value="Unassembled WGS sequence"/>
</dbReference>
<dbReference type="PRINTS" id="PR00032">
    <property type="entry name" value="HTHARAC"/>
</dbReference>
<dbReference type="STRING" id="1563681.BFP71_00765"/>
<protein>
    <submittedName>
        <fullName evidence="5">AraC family transcriptional regulator</fullName>
    </submittedName>
</protein>
<dbReference type="Pfam" id="PF12833">
    <property type="entry name" value="HTH_18"/>
    <property type="match status" value="1"/>
</dbReference>
<comment type="caution">
    <text evidence="5">The sequence shown here is derived from an EMBL/GenBank/DDBJ whole genome shotgun (WGS) entry which is preliminary data.</text>
</comment>
<reference evidence="5 6" key="1">
    <citation type="submission" date="2016-08" db="EMBL/GenBank/DDBJ databases">
        <title>Draft genome of Fabibacter sp. strain SK-8.</title>
        <authorList>
            <person name="Wong S.-K."/>
            <person name="Hamasaki K."/>
            <person name="Yoshizawa S."/>
        </authorList>
    </citation>
    <scope>NUCLEOTIDE SEQUENCE [LARGE SCALE GENOMIC DNA]</scope>
    <source>
        <strain evidence="5 6">SK-8</strain>
    </source>
</reference>
<dbReference type="InterPro" id="IPR009057">
    <property type="entry name" value="Homeodomain-like_sf"/>
</dbReference>
<dbReference type="GO" id="GO:0043565">
    <property type="term" value="F:sequence-specific DNA binding"/>
    <property type="evidence" value="ECO:0007669"/>
    <property type="project" value="InterPro"/>
</dbReference>
<evidence type="ECO:0000313" key="5">
    <source>
        <dbReference type="EMBL" id="OEK06239.1"/>
    </source>
</evidence>
<dbReference type="Gene3D" id="1.10.10.60">
    <property type="entry name" value="Homeodomain-like"/>
    <property type="match status" value="2"/>
</dbReference>
<keyword evidence="3" id="KW-0804">Transcription</keyword>
<dbReference type="EMBL" id="MDGQ01000003">
    <property type="protein sequence ID" value="OEK06239.1"/>
    <property type="molecule type" value="Genomic_DNA"/>
</dbReference>
<dbReference type="PANTHER" id="PTHR43280:SF32">
    <property type="entry name" value="TRANSCRIPTIONAL REGULATORY PROTEIN"/>
    <property type="match status" value="1"/>
</dbReference>
<dbReference type="GO" id="GO:0003700">
    <property type="term" value="F:DNA-binding transcription factor activity"/>
    <property type="evidence" value="ECO:0007669"/>
    <property type="project" value="InterPro"/>
</dbReference>
<dbReference type="InterPro" id="IPR020449">
    <property type="entry name" value="Tscrpt_reg_AraC-type_HTH"/>
</dbReference>
<gene>
    <name evidence="5" type="ORF">BFP71_00765</name>
</gene>
<evidence type="ECO:0000256" key="1">
    <source>
        <dbReference type="ARBA" id="ARBA00023015"/>
    </source>
</evidence>
<dbReference type="RefSeq" id="WP_069833551.1">
    <property type="nucleotide sequence ID" value="NZ_MDGQ01000003.1"/>
</dbReference>
<evidence type="ECO:0000256" key="2">
    <source>
        <dbReference type="ARBA" id="ARBA00023125"/>
    </source>
</evidence>
<evidence type="ECO:0000256" key="3">
    <source>
        <dbReference type="ARBA" id="ARBA00023163"/>
    </source>
</evidence>
<keyword evidence="6" id="KW-1185">Reference proteome</keyword>
<dbReference type="SMART" id="SM00342">
    <property type="entry name" value="HTH_ARAC"/>
    <property type="match status" value="1"/>
</dbReference>
<dbReference type="SUPFAM" id="SSF46689">
    <property type="entry name" value="Homeodomain-like"/>
    <property type="match status" value="1"/>
</dbReference>
<evidence type="ECO:0000259" key="4">
    <source>
        <dbReference type="PROSITE" id="PS01124"/>
    </source>
</evidence>
<organism evidence="5 6">
    <name type="scientific">Roseivirga misakiensis</name>
    <dbReference type="NCBI Taxonomy" id="1563681"/>
    <lineage>
        <taxon>Bacteria</taxon>
        <taxon>Pseudomonadati</taxon>
        <taxon>Bacteroidota</taxon>
        <taxon>Cytophagia</taxon>
        <taxon>Cytophagales</taxon>
        <taxon>Roseivirgaceae</taxon>
        <taxon>Roseivirga</taxon>
    </lineage>
</organism>
<name>A0A1E5T4C9_9BACT</name>
<proteinExistence type="predicted"/>
<dbReference type="OrthoDB" id="643086at2"/>
<keyword evidence="2" id="KW-0238">DNA-binding</keyword>
<dbReference type="InterPro" id="IPR018060">
    <property type="entry name" value="HTH_AraC"/>
</dbReference>
<feature type="domain" description="HTH araC/xylS-type" evidence="4">
    <location>
        <begin position="199"/>
        <end position="304"/>
    </location>
</feature>
<dbReference type="PROSITE" id="PS01124">
    <property type="entry name" value="HTH_ARAC_FAMILY_2"/>
    <property type="match status" value="1"/>
</dbReference>
<accession>A0A1E5T4C9</accession>
<evidence type="ECO:0000313" key="6">
    <source>
        <dbReference type="Proteomes" id="UP000095552"/>
    </source>
</evidence>
<dbReference type="AlphaFoldDB" id="A0A1E5T4C9"/>